<dbReference type="InterPro" id="IPR029787">
    <property type="entry name" value="Nucleotide_cyclase"/>
</dbReference>
<dbReference type="PANTHER" id="PTHR33121">
    <property type="entry name" value="CYCLIC DI-GMP PHOSPHODIESTERASE PDEF"/>
    <property type="match status" value="1"/>
</dbReference>
<dbReference type="Gene3D" id="3.20.20.450">
    <property type="entry name" value="EAL domain"/>
    <property type="match status" value="1"/>
</dbReference>
<dbReference type="CDD" id="cd01948">
    <property type="entry name" value="EAL"/>
    <property type="match status" value="1"/>
</dbReference>
<protein>
    <submittedName>
        <fullName evidence="4">GGDEF domain-containing phosphodiesterase</fullName>
        <ecNumber evidence="4">3.1.4.52</ecNumber>
    </submittedName>
</protein>
<dbReference type="SUPFAM" id="SSF141868">
    <property type="entry name" value="EAL domain-like"/>
    <property type="match status" value="1"/>
</dbReference>
<accession>A0ABV1D7H5</accession>
<keyword evidence="1" id="KW-0812">Transmembrane</keyword>
<dbReference type="RefSeq" id="WP_008722248.1">
    <property type="nucleotide sequence ID" value="NZ_JBBMFM010000059.1"/>
</dbReference>
<dbReference type="GO" id="GO:0071111">
    <property type="term" value="F:cyclic-guanylate-specific phosphodiesterase activity"/>
    <property type="evidence" value="ECO:0007669"/>
    <property type="project" value="UniProtKB-EC"/>
</dbReference>
<dbReference type="PROSITE" id="PS50883">
    <property type="entry name" value="EAL"/>
    <property type="match status" value="1"/>
</dbReference>
<dbReference type="EC" id="3.1.4.52" evidence="4"/>
<dbReference type="SMART" id="SM00267">
    <property type="entry name" value="GGDEF"/>
    <property type="match status" value="1"/>
</dbReference>
<keyword evidence="4" id="KW-0378">Hydrolase</keyword>
<dbReference type="Pfam" id="PF00563">
    <property type="entry name" value="EAL"/>
    <property type="match status" value="1"/>
</dbReference>
<dbReference type="InterPro" id="IPR050706">
    <property type="entry name" value="Cyclic-di-GMP_PDE-like"/>
</dbReference>
<dbReference type="SUPFAM" id="SSF55073">
    <property type="entry name" value="Nucleotide cyclase"/>
    <property type="match status" value="1"/>
</dbReference>
<evidence type="ECO:0000259" key="2">
    <source>
        <dbReference type="PROSITE" id="PS50883"/>
    </source>
</evidence>
<keyword evidence="1" id="KW-1133">Transmembrane helix</keyword>
<evidence type="ECO:0000256" key="1">
    <source>
        <dbReference type="SAM" id="Phobius"/>
    </source>
</evidence>
<dbReference type="Gene3D" id="3.30.70.270">
    <property type="match status" value="1"/>
</dbReference>
<keyword evidence="5" id="KW-1185">Reference proteome</keyword>
<gene>
    <name evidence="4" type="ORF">WMQ36_15365</name>
</gene>
<dbReference type="EMBL" id="JBBMFM010000059">
    <property type="protein sequence ID" value="MEQ2426352.1"/>
    <property type="molecule type" value="Genomic_DNA"/>
</dbReference>
<organism evidence="4 5">
    <name type="scientific">Enterocloster hominis</name>
    <name type="common">ex Hitch et al. 2024</name>
    <dbReference type="NCBI Taxonomy" id="1917870"/>
    <lineage>
        <taxon>Bacteria</taxon>
        <taxon>Bacillati</taxon>
        <taxon>Bacillota</taxon>
        <taxon>Clostridia</taxon>
        <taxon>Lachnospirales</taxon>
        <taxon>Lachnospiraceae</taxon>
        <taxon>Enterocloster</taxon>
    </lineage>
</organism>
<keyword evidence="1" id="KW-0472">Membrane</keyword>
<dbReference type="InterPro" id="IPR043128">
    <property type="entry name" value="Rev_trsase/Diguanyl_cyclase"/>
</dbReference>
<dbReference type="InterPro" id="IPR000160">
    <property type="entry name" value="GGDEF_dom"/>
</dbReference>
<feature type="domain" description="GGDEF" evidence="3">
    <location>
        <begin position="219"/>
        <end position="353"/>
    </location>
</feature>
<dbReference type="InterPro" id="IPR001633">
    <property type="entry name" value="EAL_dom"/>
</dbReference>
<dbReference type="Proteomes" id="UP001454086">
    <property type="component" value="Unassembled WGS sequence"/>
</dbReference>
<name>A0ABV1D7H5_9FIRM</name>
<evidence type="ECO:0000313" key="5">
    <source>
        <dbReference type="Proteomes" id="UP001454086"/>
    </source>
</evidence>
<dbReference type="PANTHER" id="PTHR33121:SF71">
    <property type="entry name" value="OXYGEN SENSOR PROTEIN DOSP"/>
    <property type="match status" value="1"/>
</dbReference>
<feature type="domain" description="EAL" evidence="2">
    <location>
        <begin position="362"/>
        <end position="616"/>
    </location>
</feature>
<feature type="transmembrane region" description="Helical" evidence="1">
    <location>
        <begin position="151"/>
        <end position="174"/>
    </location>
</feature>
<dbReference type="PROSITE" id="PS50887">
    <property type="entry name" value="GGDEF"/>
    <property type="match status" value="1"/>
</dbReference>
<dbReference type="InterPro" id="IPR035919">
    <property type="entry name" value="EAL_sf"/>
</dbReference>
<dbReference type="NCBIfam" id="TIGR00254">
    <property type="entry name" value="GGDEF"/>
    <property type="match status" value="1"/>
</dbReference>
<evidence type="ECO:0000313" key="4">
    <source>
        <dbReference type="EMBL" id="MEQ2426352.1"/>
    </source>
</evidence>
<dbReference type="Pfam" id="PF00990">
    <property type="entry name" value="GGDEF"/>
    <property type="match status" value="1"/>
</dbReference>
<proteinExistence type="predicted"/>
<reference evidence="4 5" key="1">
    <citation type="submission" date="2024-03" db="EMBL/GenBank/DDBJ databases">
        <title>Human intestinal bacterial collection.</title>
        <authorList>
            <person name="Pauvert C."/>
            <person name="Hitch T.C.A."/>
            <person name="Clavel T."/>
        </authorList>
    </citation>
    <scope>NUCLEOTIDE SEQUENCE [LARGE SCALE GENOMIC DNA]</scope>
    <source>
        <strain evidence="4 5">CLA-SR-H021</strain>
    </source>
</reference>
<evidence type="ECO:0000259" key="3">
    <source>
        <dbReference type="PROSITE" id="PS50887"/>
    </source>
</evidence>
<dbReference type="SMART" id="SM00052">
    <property type="entry name" value="EAL"/>
    <property type="match status" value="1"/>
</dbReference>
<sequence length="616" mass="70787">MKRFLKSGLVVLFLLLMLFGGMTLHTVSQSQHYSRLVNYVGIVRGATQRLVKLELMDQPSEPLIEYLDGILKELETGDGEYGLPLPKDSNYQQKLAGLSAMWEEMKVQISAYRNGLDDGTTLLSLSETYFKQANDTVFAADEYAARCIQGLNVICIVMLIIMLLTWLFIIWAYWKKLLHLEDTNQKLNDLARRDTLTGVYQLDAFKEEAQRYLDAGHDGKIAFVYTDFSDFKYINDVFGYAYGDSILKRYGEILNRLVGEGELCGRVSADNFVLLLRYQDREEVAARQREADTEIIRFMHSSHNRQSVPTCCGICCVEDVVEDLRIDGFLDRANFARKTVKNGTHSNYVFYDESIRNRLREEKNVESSMLAALENHEFTVFYQPKVELGTGKIACSESLVRWKSQSGSIIPPDRFIPVFERKYMIDRLDQYVFEEVCRFLNGRLKAGRRVLPVSVNVSRLQFFDQNFVKRYVEIRNHYQIPAELLEIEFTESIAIDNTSLLTSIVDQLKQAGFSCSIDDFGKGYSSLSLLKTLPIDVLKIDRFFFSESNDPERDMAVVQGIVELVHKFNIRTVAEGVESESQVEMLKQIGCDYVQGYVFYRPVPQAEFERMLDGQE</sequence>
<comment type="caution">
    <text evidence="4">The sequence shown here is derived from an EMBL/GenBank/DDBJ whole genome shotgun (WGS) entry which is preliminary data.</text>
</comment>